<evidence type="ECO:0000256" key="1">
    <source>
        <dbReference type="SAM" id="MobiDB-lite"/>
    </source>
</evidence>
<evidence type="ECO:0000313" key="3">
    <source>
        <dbReference type="Proteomes" id="UP001642484"/>
    </source>
</evidence>
<comment type="caution">
    <text evidence="2">The sequence shown here is derived from an EMBL/GenBank/DDBJ whole genome shotgun (WGS) entry which is preliminary data.</text>
</comment>
<keyword evidence="3" id="KW-1185">Reference proteome</keyword>
<name>A0ABP0PRJ6_9DINO</name>
<accession>A0ABP0PRJ6</accession>
<dbReference type="Proteomes" id="UP001642484">
    <property type="component" value="Unassembled WGS sequence"/>
</dbReference>
<feature type="non-terminal residue" evidence="2">
    <location>
        <position position="113"/>
    </location>
</feature>
<dbReference type="EMBL" id="CAXAMN010023435">
    <property type="protein sequence ID" value="CAK9077584.1"/>
    <property type="molecule type" value="Genomic_DNA"/>
</dbReference>
<protein>
    <submittedName>
        <fullName evidence="2">Uncharacterized protein</fullName>
    </submittedName>
</protein>
<proteinExistence type="predicted"/>
<sequence>MAIATRVEAIAGRFAFHSDGDLFLRPRSPRTVFPTAKRGEPGNRQSSPPLRRCHSPGLGMKEGLRFSTSPRDTFQFIPAKSEGAGRLYDTSVREGCPGGTISMAKRFGQSPPQ</sequence>
<feature type="region of interest" description="Disordered" evidence="1">
    <location>
        <begin position="31"/>
        <end position="59"/>
    </location>
</feature>
<gene>
    <name evidence="2" type="ORF">CCMP2556_LOCUS38244</name>
</gene>
<evidence type="ECO:0000313" key="2">
    <source>
        <dbReference type="EMBL" id="CAK9077584.1"/>
    </source>
</evidence>
<organism evidence="2 3">
    <name type="scientific">Durusdinium trenchii</name>
    <dbReference type="NCBI Taxonomy" id="1381693"/>
    <lineage>
        <taxon>Eukaryota</taxon>
        <taxon>Sar</taxon>
        <taxon>Alveolata</taxon>
        <taxon>Dinophyceae</taxon>
        <taxon>Suessiales</taxon>
        <taxon>Symbiodiniaceae</taxon>
        <taxon>Durusdinium</taxon>
    </lineage>
</organism>
<reference evidence="2 3" key="1">
    <citation type="submission" date="2024-02" db="EMBL/GenBank/DDBJ databases">
        <authorList>
            <person name="Chen Y."/>
            <person name="Shah S."/>
            <person name="Dougan E. K."/>
            <person name="Thang M."/>
            <person name="Chan C."/>
        </authorList>
    </citation>
    <scope>NUCLEOTIDE SEQUENCE [LARGE SCALE GENOMIC DNA]</scope>
</reference>